<proteinExistence type="inferred from homology"/>
<organism evidence="5 6">
    <name type="scientific">Actinomadura rayongensis</name>
    <dbReference type="NCBI Taxonomy" id="1429076"/>
    <lineage>
        <taxon>Bacteria</taxon>
        <taxon>Bacillati</taxon>
        <taxon>Actinomycetota</taxon>
        <taxon>Actinomycetes</taxon>
        <taxon>Streptosporangiales</taxon>
        <taxon>Thermomonosporaceae</taxon>
        <taxon>Actinomadura</taxon>
    </lineage>
</organism>
<keyword evidence="2 3" id="KW-0732">Signal</keyword>
<evidence type="ECO:0000259" key="4">
    <source>
        <dbReference type="Pfam" id="PF13458"/>
    </source>
</evidence>
<keyword evidence="6" id="KW-1185">Reference proteome</keyword>
<comment type="caution">
    <text evidence="5">The sequence shown here is derived from an EMBL/GenBank/DDBJ whole genome shotgun (WGS) entry which is preliminary data.</text>
</comment>
<dbReference type="InterPro" id="IPR028081">
    <property type="entry name" value="Leu-bd"/>
</dbReference>
<dbReference type="Gene3D" id="3.40.50.2300">
    <property type="match status" value="1"/>
</dbReference>
<dbReference type="Pfam" id="PF13458">
    <property type="entry name" value="Peripla_BP_6"/>
    <property type="match status" value="1"/>
</dbReference>
<reference evidence="5 6" key="1">
    <citation type="submission" date="2019-12" db="EMBL/GenBank/DDBJ databases">
        <title>Nocardia macrotermitis sp. nov. and Nocardia aurantia sp. nov., isolated from the gut of the fungus growing-termite Macrotermes natalensis.</title>
        <authorList>
            <person name="Christine B."/>
            <person name="Rene B."/>
        </authorList>
    </citation>
    <scope>NUCLEOTIDE SEQUENCE [LARGE SCALE GENOMIC DNA]</scope>
    <source>
        <strain evidence="5 6">DSM 102126</strain>
    </source>
</reference>
<evidence type="ECO:0000313" key="6">
    <source>
        <dbReference type="Proteomes" id="UP000431901"/>
    </source>
</evidence>
<gene>
    <name evidence="5" type="ORF">GQ466_30305</name>
</gene>
<accession>A0A6I4WES0</accession>
<comment type="similarity">
    <text evidence="1">Belongs to the leucine-binding protein family.</text>
</comment>
<dbReference type="InterPro" id="IPR028082">
    <property type="entry name" value="Peripla_BP_I"/>
</dbReference>
<feature type="chain" id="PRO_5026149654" evidence="3">
    <location>
        <begin position="29"/>
        <end position="204"/>
    </location>
</feature>
<evidence type="ECO:0000256" key="3">
    <source>
        <dbReference type="SAM" id="SignalP"/>
    </source>
</evidence>
<feature type="domain" description="Leucine-binding protein" evidence="4">
    <location>
        <begin position="67"/>
        <end position="181"/>
    </location>
</feature>
<sequence>MSATPIGGLGLTALALAVGLTMGLTACATDDGGTGAVGEPAAPTTIDAALAKTVTGAAGTGRATGSPITIGLVNQQGGPVSNPEFTVAAKAAADYLNAELGGVGGHPVKLATCDIVSAESQGQRCGQQMLADDAIKLVVQGGLNVGTQSLHATLDGRKPDLVAVANPGPDVTAKNTYALNASSLAGRASTPIFLDTSSRRRPSR</sequence>
<feature type="signal peptide" evidence="3">
    <location>
        <begin position="1"/>
        <end position="28"/>
    </location>
</feature>
<dbReference type="Proteomes" id="UP000431901">
    <property type="component" value="Unassembled WGS sequence"/>
</dbReference>
<dbReference type="OrthoDB" id="5169139at2"/>
<dbReference type="RefSeq" id="WP_161106509.1">
    <property type="nucleotide sequence ID" value="NZ_JBHLYI010000019.1"/>
</dbReference>
<dbReference type="EMBL" id="WUTW01000013">
    <property type="protein sequence ID" value="MXQ68318.1"/>
    <property type="molecule type" value="Genomic_DNA"/>
</dbReference>
<evidence type="ECO:0000313" key="5">
    <source>
        <dbReference type="EMBL" id="MXQ68318.1"/>
    </source>
</evidence>
<dbReference type="AlphaFoldDB" id="A0A6I4WES0"/>
<name>A0A6I4WES0_9ACTN</name>
<protein>
    <submittedName>
        <fullName evidence="5">ABC transporter substrate-binding protein</fullName>
    </submittedName>
</protein>
<evidence type="ECO:0000256" key="1">
    <source>
        <dbReference type="ARBA" id="ARBA00010062"/>
    </source>
</evidence>
<evidence type="ECO:0000256" key="2">
    <source>
        <dbReference type="ARBA" id="ARBA00022729"/>
    </source>
</evidence>
<dbReference type="SUPFAM" id="SSF53822">
    <property type="entry name" value="Periplasmic binding protein-like I"/>
    <property type="match status" value="1"/>
</dbReference>